<evidence type="ECO:0000313" key="3">
    <source>
        <dbReference type="Proteomes" id="UP001596403"/>
    </source>
</evidence>
<proteinExistence type="predicted"/>
<organism evidence="2 3">
    <name type="scientific">Sulfitobacter profundi</name>
    <dbReference type="NCBI Taxonomy" id="2679961"/>
    <lineage>
        <taxon>Bacteria</taxon>
        <taxon>Pseudomonadati</taxon>
        <taxon>Pseudomonadota</taxon>
        <taxon>Alphaproteobacteria</taxon>
        <taxon>Rhodobacterales</taxon>
        <taxon>Roseobacteraceae</taxon>
        <taxon>Sulfitobacter</taxon>
    </lineage>
</organism>
<evidence type="ECO:0000313" key="2">
    <source>
        <dbReference type="EMBL" id="MFC6641912.1"/>
    </source>
</evidence>
<name>A0ABW1YXD9_9RHOB</name>
<dbReference type="EMBL" id="JBHSWA010000001">
    <property type="protein sequence ID" value="MFC6641912.1"/>
    <property type="molecule type" value="Genomic_DNA"/>
</dbReference>
<dbReference type="Pfam" id="PF01755">
    <property type="entry name" value="Glyco_transf_25"/>
    <property type="match status" value="1"/>
</dbReference>
<gene>
    <name evidence="2" type="ORF">ACFQAU_09530</name>
</gene>
<comment type="caution">
    <text evidence="2">The sequence shown here is derived from an EMBL/GenBank/DDBJ whole genome shotgun (WGS) entry which is preliminary data.</text>
</comment>
<dbReference type="CDD" id="cd06532">
    <property type="entry name" value="Glyco_transf_25"/>
    <property type="match status" value="1"/>
</dbReference>
<reference evidence="3" key="1">
    <citation type="journal article" date="2019" name="Int. J. Syst. Evol. Microbiol.">
        <title>The Global Catalogue of Microorganisms (GCM) 10K type strain sequencing project: providing services to taxonomists for standard genome sequencing and annotation.</title>
        <authorList>
            <consortium name="The Broad Institute Genomics Platform"/>
            <consortium name="The Broad Institute Genome Sequencing Center for Infectious Disease"/>
            <person name="Wu L."/>
            <person name="Ma J."/>
        </authorList>
    </citation>
    <scope>NUCLEOTIDE SEQUENCE [LARGE SCALE GENOMIC DNA]</scope>
    <source>
        <strain evidence="3">NBRC 111368</strain>
    </source>
</reference>
<accession>A0ABW1YXD9</accession>
<dbReference type="Proteomes" id="UP001596403">
    <property type="component" value="Unassembled WGS sequence"/>
</dbReference>
<dbReference type="RefSeq" id="WP_386283863.1">
    <property type="nucleotide sequence ID" value="NZ_JBHSWA010000001.1"/>
</dbReference>
<dbReference type="InterPro" id="IPR002654">
    <property type="entry name" value="Glyco_trans_25"/>
</dbReference>
<protein>
    <submittedName>
        <fullName evidence="2">Glycosyltransferase family 25 protein</fullName>
    </submittedName>
</protein>
<feature type="domain" description="Glycosyl transferase family 25" evidence="1">
    <location>
        <begin position="17"/>
        <end position="116"/>
    </location>
</feature>
<keyword evidence="3" id="KW-1185">Reference proteome</keyword>
<evidence type="ECO:0000259" key="1">
    <source>
        <dbReference type="Pfam" id="PF01755"/>
    </source>
</evidence>
<sequence>MHAAAPQGIRHQSRRLPQRLDSAKAELDGAQVDPIRVDAFDGREIDLAQFAPYDDSKARRFMGRSMTQGEVGCYVSHQRAATAFLESGDEIGFVFEDDIALQPDFKTAVPQLIKWLRARDDWHCVNLGATRLKITSPMAKVAGIEVLRAHYFPMLAHALIWNRAGANAFLAASEPIFCPADNMLRQVLTRSDMGLATAQSLVTAGRFDSDISARSGGNRGQFRRSPLYGLRKQRRLLHEKAMAFAHKLGHR</sequence>